<comment type="caution">
    <text evidence="3">The sequence shown here is derived from an EMBL/GenBank/DDBJ whole genome shotgun (WGS) entry which is preliminary data.</text>
</comment>
<dbReference type="AlphaFoldDB" id="A0AAN9RSK9"/>
<reference evidence="3 4" key="1">
    <citation type="submission" date="2024-01" db="EMBL/GenBank/DDBJ databases">
        <title>The genomes of 5 underutilized Papilionoideae crops provide insights into root nodulation and disease resistanc.</title>
        <authorList>
            <person name="Jiang F."/>
        </authorList>
    </citation>
    <scope>NUCLEOTIDE SEQUENCE [LARGE SCALE GENOMIC DNA]</scope>
    <source>
        <strain evidence="3">JINMINGXINNONG_FW02</strain>
        <tissue evidence="3">Leaves</tissue>
    </source>
</reference>
<evidence type="ECO:0000313" key="4">
    <source>
        <dbReference type="Proteomes" id="UP001374584"/>
    </source>
</evidence>
<organism evidence="3 4">
    <name type="scientific">Phaseolus coccineus</name>
    <name type="common">Scarlet runner bean</name>
    <name type="synonym">Phaseolus multiflorus</name>
    <dbReference type="NCBI Taxonomy" id="3886"/>
    <lineage>
        <taxon>Eukaryota</taxon>
        <taxon>Viridiplantae</taxon>
        <taxon>Streptophyta</taxon>
        <taxon>Embryophyta</taxon>
        <taxon>Tracheophyta</taxon>
        <taxon>Spermatophyta</taxon>
        <taxon>Magnoliopsida</taxon>
        <taxon>eudicotyledons</taxon>
        <taxon>Gunneridae</taxon>
        <taxon>Pentapetalae</taxon>
        <taxon>rosids</taxon>
        <taxon>fabids</taxon>
        <taxon>Fabales</taxon>
        <taxon>Fabaceae</taxon>
        <taxon>Papilionoideae</taxon>
        <taxon>50 kb inversion clade</taxon>
        <taxon>NPAAA clade</taxon>
        <taxon>indigoferoid/millettioid clade</taxon>
        <taxon>Phaseoleae</taxon>
        <taxon>Phaseolus</taxon>
    </lineage>
</organism>
<dbReference type="InterPro" id="IPR013783">
    <property type="entry name" value="Ig-like_fold"/>
</dbReference>
<protein>
    <recommendedName>
        <fullName evidence="2">CBM20 domain-containing protein</fullName>
    </recommendedName>
</protein>
<dbReference type="SUPFAM" id="SSF49452">
    <property type="entry name" value="Starch-binding domain-like"/>
    <property type="match status" value="1"/>
</dbReference>
<dbReference type="Gene3D" id="2.60.40.10">
    <property type="entry name" value="Immunoglobulins"/>
    <property type="match status" value="1"/>
</dbReference>
<dbReference type="GO" id="GO:2001070">
    <property type="term" value="F:starch binding"/>
    <property type="evidence" value="ECO:0007669"/>
    <property type="project" value="InterPro"/>
</dbReference>
<accession>A0AAN9RSK9</accession>
<evidence type="ECO:0000256" key="1">
    <source>
        <dbReference type="SAM" id="MobiDB-lite"/>
    </source>
</evidence>
<evidence type="ECO:0000259" key="2">
    <source>
        <dbReference type="PROSITE" id="PS51166"/>
    </source>
</evidence>
<dbReference type="CDD" id="cd05467">
    <property type="entry name" value="CBM20"/>
    <property type="match status" value="1"/>
</dbReference>
<keyword evidence="4" id="KW-1185">Reference proteome</keyword>
<evidence type="ECO:0000313" key="3">
    <source>
        <dbReference type="EMBL" id="KAK7382415.1"/>
    </source>
</evidence>
<dbReference type="GO" id="GO:0016020">
    <property type="term" value="C:membrane"/>
    <property type="evidence" value="ECO:0007669"/>
    <property type="project" value="TreeGrafter"/>
</dbReference>
<feature type="domain" description="CBM20" evidence="2">
    <location>
        <begin position="86"/>
        <end position="188"/>
    </location>
</feature>
<proteinExistence type="predicted"/>
<dbReference type="EMBL" id="JAYMYR010000001">
    <property type="protein sequence ID" value="KAK7382415.1"/>
    <property type="molecule type" value="Genomic_DNA"/>
</dbReference>
<dbReference type="Pfam" id="PF00686">
    <property type="entry name" value="CBM_20"/>
    <property type="match status" value="1"/>
</dbReference>
<gene>
    <name evidence="3" type="ORF">VNO80_01266</name>
</gene>
<dbReference type="SMART" id="SM01065">
    <property type="entry name" value="CBM_2"/>
    <property type="match status" value="1"/>
</dbReference>
<feature type="compositionally biased region" description="Acidic residues" evidence="1">
    <location>
        <begin position="356"/>
        <end position="366"/>
    </location>
</feature>
<name>A0AAN9RSK9_PHACN</name>
<feature type="region of interest" description="Disordered" evidence="1">
    <location>
        <begin position="317"/>
        <end position="418"/>
    </location>
</feature>
<dbReference type="PROSITE" id="PS51166">
    <property type="entry name" value="CBM20"/>
    <property type="match status" value="1"/>
</dbReference>
<dbReference type="InterPro" id="IPR013784">
    <property type="entry name" value="Carb-bd-like_fold"/>
</dbReference>
<sequence length="435" mass="48707">MKSLTSSCSKSIVHTLGSLSPRVAIRVSDRPEFFFSPRSRSGKKGCNVCLLKLVPVKGIFPVHAVPSKDQVNPENAEPEAEKIEQTNESKFVHVTFELQKNCDFGEQFLLVGGDPMFGSWDPLEALPMTWSEGHVWTVEKDIPVGKSIQYKFILKGKEGDIFWQPGPDRFVRIWETVKRITVCEDWENADLQKITEDAPLAEPDKEPHIDSEVSTSAEILDNPQIELDSNASEIQETPLAEPVTNNNSSTWIGVPLVIVADDLLSSEDVMKRIKSKWNEKKMLQCIEESADSTVHDLGHNGSAESLENQEGTIVESSLVDSEGGPVLVPGLTEPTNEASQGEVEEKTTMDIPVEASETDQDQDQDQDQNPPEFSMEQETDVPELLYNEHEQNHLSPDTDTEDRPNYEPDDGTPLQNHIKWGNERVKKFLEELGFL</sequence>
<dbReference type="Proteomes" id="UP001374584">
    <property type="component" value="Unassembled WGS sequence"/>
</dbReference>
<dbReference type="PANTHER" id="PTHR15048">
    <property type="entry name" value="STARCH-BINDING DOMAIN-CONTAINING PROTEIN 1"/>
    <property type="match status" value="1"/>
</dbReference>
<dbReference type="InterPro" id="IPR002044">
    <property type="entry name" value="CBM20"/>
</dbReference>
<dbReference type="PANTHER" id="PTHR15048:SF0">
    <property type="entry name" value="STARCH-BINDING DOMAIN-CONTAINING PROTEIN 1"/>
    <property type="match status" value="1"/>
</dbReference>